<feature type="domain" description="DUF7793" evidence="1">
    <location>
        <begin position="15"/>
        <end position="126"/>
    </location>
</feature>
<evidence type="ECO:0000259" key="1">
    <source>
        <dbReference type="Pfam" id="PF25056"/>
    </source>
</evidence>
<gene>
    <name evidence="2" type="ORF">ABS362_08955</name>
</gene>
<dbReference type="InterPro" id="IPR056695">
    <property type="entry name" value="DUF7793"/>
</dbReference>
<keyword evidence="3" id="KW-1185">Reference proteome</keyword>
<dbReference type="Proteomes" id="UP001476807">
    <property type="component" value="Unassembled WGS sequence"/>
</dbReference>
<proteinExistence type="predicted"/>
<organism evidence="2 3">
    <name type="scientific">Pontibacter populi</name>
    <dbReference type="NCBI Taxonomy" id="890055"/>
    <lineage>
        <taxon>Bacteria</taxon>
        <taxon>Pseudomonadati</taxon>
        <taxon>Bacteroidota</taxon>
        <taxon>Cytophagia</taxon>
        <taxon>Cytophagales</taxon>
        <taxon>Hymenobacteraceae</taxon>
        <taxon>Pontibacter</taxon>
    </lineage>
</organism>
<evidence type="ECO:0000313" key="2">
    <source>
        <dbReference type="EMBL" id="MER2997673.1"/>
    </source>
</evidence>
<dbReference type="Gene3D" id="3.40.970.30">
    <property type="entry name" value="yp_829618.1 like domains"/>
    <property type="match status" value="1"/>
</dbReference>
<reference evidence="2 3" key="1">
    <citation type="submission" date="2024-06" db="EMBL/GenBank/DDBJ databases">
        <title>Pontibacter populi HYL7-15.</title>
        <authorList>
            <person name="Kim M.K."/>
        </authorList>
    </citation>
    <scope>NUCLEOTIDE SEQUENCE [LARGE SCALE GENOMIC DNA]</scope>
    <source>
        <strain evidence="2 3">HYL7-15</strain>
    </source>
</reference>
<evidence type="ECO:0000313" key="3">
    <source>
        <dbReference type="Proteomes" id="UP001476807"/>
    </source>
</evidence>
<dbReference type="RefSeq" id="WP_350412085.1">
    <property type="nucleotide sequence ID" value="NZ_JBEOKT010000006.1"/>
</dbReference>
<accession>A0ABV1RTG7</accession>
<comment type="caution">
    <text evidence="2">The sequence shown here is derived from an EMBL/GenBank/DDBJ whole genome shotgun (WGS) entry which is preliminary data.</text>
</comment>
<dbReference type="EMBL" id="JBEOKT010000006">
    <property type="protein sequence ID" value="MER2997673.1"/>
    <property type="molecule type" value="Genomic_DNA"/>
</dbReference>
<name>A0ABV1RTG7_9BACT</name>
<dbReference type="Pfam" id="PF25056">
    <property type="entry name" value="DUF7793"/>
    <property type="match status" value="1"/>
</dbReference>
<protein>
    <recommendedName>
        <fullName evidence="1">DUF7793 domain-containing protein</fullName>
    </recommendedName>
</protein>
<sequence>MKKNKASAETPYVRMFIESGILHFYYKKIDNLDLGVAQLCVKDRMEYTDFQDYPCLIDAISIKHFTKEARDYFANEGNEGIIASAILTSSTTIKMMANFYIMVNKPQNPTRMFTDKTSALEWLEQFNKQK</sequence>